<dbReference type="AlphaFoldDB" id="A0AAU7JCB8"/>
<dbReference type="InterPro" id="IPR012310">
    <property type="entry name" value="DNA_ligase_ATP-dep_cent"/>
</dbReference>
<dbReference type="PANTHER" id="PTHR45674">
    <property type="entry name" value="DNA LIGASE 1/3 FAMILY MEMBER"/>
    <property type="match status" value="1"/>
</dbReference>
<organism evidence="4">
    <name type="scientific">Alsobacter sp. KACC 23698</name>
    <dbReference type="NCBI Taxonomy" id="3149229"/>
    <lineage>
        <taxon>Bacteria</taxon>
        <taxon>Pseudomonadati</taxon>
        <taxon>Pseudomonadota</taxon>
        <taxon>Alphaproteobacteria</taxon>
        <taxon>Hyphomicrobiales</taxon>
        <taxon>Alsobacteraceae</taxon>
        <taxon>Alsobacter</taxon>
    </lineage>
</organism>
<dbReference type="Gene3D" id="3.30.1490.70">
    <property type="match status" value="1"/>
</dbReference>
<dbReference type="GO" id="GO:0006281">
    <property type="term" value="P:DNA repair"/>
    <property type="evidence" value="ECO:0007669"/>
    <property type="project" value="InterPro"/>
</dbReference>
<dbReference type="PANTHER" id="PTHR45674:SF4">
    <property type="entry name" value="DNA LIGASE 1"/>
    <property type="match status" value="1"/>
</dbReference>
<dbReference type="CDD" id="cd07906">
    <property type="entry name" value="Adenylation_DNA_ligase_LigD_LigC"/>
    <property type="match status" value="1"/>
</dbReference>
<gene>
    <name evidence="4" type="ORF">ABEG18_19255</name>
</gene>
<feature type="domain" description="ATP-dependent DNA ligase family profile" evidence="3">
    <location>
        <begin position="116"/>
        <end position="198"/>
    </location>
</feature>
<dbReference type="Pfam" id="PF01068">
    <property type="entry name" value="DNA_ligase_A_M"/>
    <property type="match status" value="1"/>
</dbReference>
<dbReference type="GO" id="GO:0006310">
    <property type="term" value="P:DNA recombination"/>
    <property type="evidence" value="ECO:0007669"/>
    <property type="project" value="InterPro"/>
</dbReference>
<evidence type="ECO:0000256" key="1">
    <source>
        <dbReference type="ARBA" id="ARBA00007572"/>
    </source>
</evidence>
<evidence type="ECO:0000256" key="2">
    <source>
        <dbReference type="ARBA" id="ARBA00022598"/>
    </source>
</evidence>
<dbReference type="SUPFAM" id="SSF56091">
    <property type="entry name" value="DNA ligase/mRNA capping enzyme, catalytic domain"/>
    <property type="match status" value="1"/>
</dbReference>
<dbReference type="GO" id="GO:0003910">
    <property type="term" value="F:DNA ligase (ATP) activity"/>
    <property type="evidence" value="ECO:0007669"/>
    <property type="project" value="InterPro"/>
</dbReference>
<evidence type="ECO:0000259" key="3">
    <source>
        <dbReference type="PROSITE" id="PS50160"/>
    </source>
</evidence>
<protein>
    <submittedName>
        <fullName evidence="4">DNA ligase</fullName>
    </submittedName>
</protein>
<dbReference type="Gene3D" id="3.30.470.30">
    <property type="entry name" value="DNA ligase/mRNA capping enzyme"/>
    <property type="match status" value="1"/>
</dbReference>
<proteinExistence type="inferred from homology"/>
<dbReference type="EMBL" id="CP157484">
    <property type="protein sequence ID" value="XBO37840.1"/>
    <property type="molecule type" value="Genomic_DNA"/>
</dbReference>
<comment type="similarity">
    <text evidence="1">Belongs to the ATP-dependent DNA ligase family.</text>
</comment>
<dbReference type="GO" id="GO:0005524">
    <property type="term" value="F:ATP binding"/>
    <property type="evidence" value="ECO:0007669"/>
    <property type="project" value="InterPro"/>
</dbReference>
<dbReference type="PROSITE" id="PS50160">
    <property type="entry name" value="DNA_LIGASE_A3"/>
    <property type="match status" value="1"/>
</dbReference>
<accession>A0AAU7JCB8</accession>
<evidence type="ECO:0000313" key="4">
    <source>
        <dbReference type="EMBL" id="XBO37840.1"/>
    </source>
</evidence>
<dbReference type="InterPro" id="IPR050191">
    <property type="entry name" value="ATP-dep_DNA_ligase"/>
</dbReference>
<name>A0AAU7JCB8_9HYPH</name>
<reference evidence="4" key="1">
    <citation type="submission" date="2024-05" db="EMBL/GenBank/DDBJ databases">
        <authorList>
            <person name="Kim S."/>
            <person name="Heo J."/>
            <person name="Choi H."/>
            <person name="Choi Y."/>
            <person name="Kwon S.-W."/>
            <person name="Kim Y."/>
        </authorList>
    </citation>
    <scope>NUCLEOTIDE SEQUENCE</scope>
    <source>
        <strain evidence="4">KACC 23698</strain>
    </source>
</reference>
<sequence>MQFRPRIPPGRLRTPPGFIPPCLACPAERVPSGPLWIHQPKHDGFRMICRRADSESRLWSRNALNWTGRHPRIATGLLSLPCGSCVIDGEAVVQLPDGRDDFHALRSAAGGRHAILMAFDLLELDGRDLRPLPLDERRAELQRLLAAPVDGIAFVDAMAEQGEALFRHACALGLEGIISKRRDSPYRSGRSPTWLKSKCPGYVRHG</sequence>
<keyword evidence="2 4" id="KW-0436">Ligase</keyword>